<dbReference type="AlphaFoldDB" id="A0A2H1VIG0"/>
<reference evidence="2" key="1">
    <citation type="submission" date="2016-07" db="EMBL/GenBank/DDBJ databases">
        <authorList>
            <person name="Bretaudeau A."/>
        </authorList>
    </citation>
    <scope>NUCLEOTIDE SEQUENCE</scope>
    <source>
        <strain evidence="2">Rice</strain>
        <tissue evidence="2">Whole body</tissue>
    </source>
</reference>
<accession>A0A2H1VIG0</accession>
<proteinExistence type="predicted"/>
<evidence type="ECO:0000256" key="1">
    <source>
        <dbReference type="SAM" id="MobiDB-lite"/>
    </source>
</evidence>
<sequence length="203" mass="22442">MSHLMVSDQCRPWAPATPEETQSNAGVSCSFFSIRSNTLERAPSFTKGRTDREFNLTFQIVYVTELLLNDWTDFDEIFCVCSRGSENGLDSQFCPLDNIPVDSTTSPLPIKLNIIIMSPRCSLKLVEQPGIITFSHPTTTRYTADIIIPPSFFFKSGIINPCLLDEARGSVRLLLTKNHPVPTPAFRSGAPVSLLGSPQLDST</sequence>
<protein>
    <submittedName>
        <fullName evidence="2">SFRICE_013203</fullName>
    </submittedName>
</protein>
<dbReference type="EMBL" id="ODYU01002740">
    <property type="protein sequence ID" value="SOQ40615.1"/>
    <property type="molecule type" value="Genomic_DNA"/>
</dbReference>
<gene>
    <name evidence="2" type="ORF">SFRICE_013203</name>
</gene>
<organism evidence="2">
    <name type="scientific">Spodoptera frugiperda</name>
    <name type="common">Fall armyworm</name>
    <dbReference type="NCBI Taxonomy" id="7108"/>
    <lineage>
        <taxon>Eukaryota</taxon>
        <taxon>Metazoa</taxon>
        <taxon>Ecdysozoa</taxon>
        <taxon>Arthropoda</taxon>
        <taxon>Hexapoda</taxon>
        <taxon>Insecta</taxon>
        <taxon>Pterygota</taxon>
        <taxon>Neoptera</taxon>
        <taxon>Endopterygota</taxon>
        <taxon>Lepidoptera</taxon>
        <taxon>Glossata</taxon>
        <taxon>Ditrysia</taxon>
        <taxon>Noctuoidea</taxon>
        <taxon>Noctuidae</taxon>
        <taxon>Amphipyrinae</taxon>
        <taxon>Spodoptera</taxon>
    </lineage>
</organism>
<feature type="region of interest" description="Disordered" evidence="1">
    <location>
        <begin position="1"/>
        <end position="23"/>
    </location>
</feature>
<name>A0A2H1VIG0_SPOFR</name>
<evidence type="ECO:0000313" key="2">
    <source>
        <dbReference type="EMBL" id="SOQ40615.1"/>
    </source>
</evidence>